<gene>
    <name evidence="3" type="ORF">NK125_08485</name>
</gene>
<reference evidence="3 4" key="1">
    <citation type="journal article" date="2022" name="Genome Biol. Evol.">
        <title>Host diet, physiology and behaviors set the stage for Lachnospiraceae cladogenesis.</title>
        <authorList>
            <person name="Vera-Ponce De Leon A."/>
            <person name="Schneider M."/>
            <person name="Jahnes B.C."/>
            <person name="Sadowski V."/>
            <person name="Camuy-Velez L.A."/>
            <person name="Duan J."/>
            <person name="Sabree Z.L."/>
        </authorList>
    </citation>
    <scope>NUCLEOTIDE SEQUENCE [LARGE SCALE GENOMIC DNA]</scope>
    <source>
        <strain evidence="3 4">PAL113</strain>
    </source>
</reference>
<comment type="caution">
    <text evidence="3">The sequence shown here is derived from an EMBL/GenBank/DDBJ whole genome shotgun (WGS) entry which is preliminary data.</text>
</comment>
<keyword evidence="1" id="KW-0812">Transmembrane</keyword>
<evidence type="ECO:0000259" key="2">
    <source>
        <dbReference type="Pfam" id="PF07811"/>
    </source>
</evidence>
<evidence type="ECO:0000313" key="3">
    <source>
        <dbReference type="EMBL" id="MCP1102447.1"/>
    </source>
</evidence>
<evidence type="ECO:0000313" key="4">
    <source>
        <dbReference type="Proteomes" id="UP001523566"/>
    </source>
</evidence>
<dbReference type="EMBL" id="JAMZFW010000010">
    <property type="protein sequence ID" value="MCP1102447.1"/>
    <property type="molecule type" value="Genomic_DNA"/>
</dbReference>
<dbReference type="InterPro" id="IPR012495">
    <property type="entry name" value="TadE-like_dom"/>
</dbReference>
<evidence type="ECO:0000256" key="1">
    <source>
        <dbReference type="SAM" id="Phobius"/>
    </source>
</evidence>
<feature type="transmembrane region" description="Helical" evidence="1">
    <location>
        <begin position="12"/>
        <end position="34"/>
    </location>
</feature>
<keyword evidence="1" id="KW-1133">Transmembrane helix</keyword>
<protein>
    <submittedName>
        <fullName evidence="3">Pilus assembly protein</fullName>
    </submittedName>
</protein>
<keyword evidence="4" id="KW-1185">Reference proteome</keyword>
<dbReference type="Pfam" id="PF07811">
    <property type="entry name" value="TadE"/>
    <property type="match status" value="1"/>
</dbReference>
<keyword evidence="1" id="KW-0472">Membrane</keyword>
<organism evidence="3 4">
    <name type="scientific">Aequitasia blattaphilus</name>
    <dbReference type="NCBI Taxonomy" id="2949332"/>
    <lineage>
        <taxon>Bacteria</taxon>
        <taxon>Bacillati</taxon>
        <taxon>Bacillota</taxon>
        <taxon>Clostridia</taxon>
        <taxon>Lachnospirales</taxon>
        <taxon>Lachnospiraceae</taxon>
        <taxon>Aequitasia</taxon>
    </lineage>
</organism>
<proteinExistence type="predicted"/>
<dbReference type="Proteomes" id="UP001523566">
    <property type="component" value="Unassembled WGS sequence"/>
</dbReference>
<dbReference type="RefSeq" id="WP_262066231.1">
    <property type="nucleotide sequence ID" value="NZ_JAMXOD010000010.1"/>
</dbReference>
<accession>A0ABT1E9F4</accession>
<feature type="domain" description="TadE-like" evidence="2">
    <location>
        <begin position="7"/>
        <end position="48"/>
    </location>
</feature>
<name>A0ABT1E9F4_9FIRM</name>
<sequence length="134" mass="15775">MKNRVKGSTTIEMAIIAPMILLVFMMIIYCIFYFHDKNILLGVANEVASVGSMKMRTEGEEVLSELDAFLSERIQKKCILLQVTDYKIKVLENEVYVSIYAKKKQLKVRVERRMEVARVEKEIRRRTNWKELLQ</sequence>